<dbReference type="AlphaFoldDB" id="A0A7H1NRE4"/>
<evidence type="ECO:0000313" key="5">
    <source>
        <dbReference type="EMBL" id="QNT78354.1"/>
    </source>
</evidence>
<dbReference type="Gene3D" id="1.10.1040.10">
    <property type="entry name" value="N-(1-d-carboxylethyl)-l-norvaline Dehydrogenase, domain 2"/>
    <property type="match status" value="1"/>
</dbReference>
<reference evidence="5 6" key="1">
    <citation type="submission" date="2020-08" db="EMBL/GenBank/DDBJ databases">
        <title>Complete genome sequence of Entomobacter blattae G55GP.</title>
        <authorList>
            <person name="Poehlein A."/>
            <person name="Guzman J."/>
            <person name="Daniel R."/>
            <person name="Vilcinskas A."/>
        </authorList>
    </citation>
    <scope>NUCLEOTIDE SEQUENCE [LARGE SCALE GENOMIC DNA]</scope>
    <source>
        <strain evidence="5 6">G55GP</strain>
    </source>
</reference>
<dbReference type="EC" id="1.1.1.-" evidence="5"/>
<dbReference type="PROSITE" id="PS00974">
    <property type="entry name" value="MANNITOL_DHGENASE"/>
    <property type="match status" value="1"/>
</dbReference>
<dbReference type="KEGG" id="ebla:JGUZn3_11270"/>
<protein>
    <submittedName>
        <fullName evidence="5">Polyol:NADP oxidoreductase</fullName>
        <ecNumber evidence="5">1.1.1.-</ecNumber>
    </submittedName>
</protein>
<evidence type="ECO:0000313" key="6">
    <source>
        <dbReference type="Proteomes" id="UP000516349"/>
    </source>
</evidence>
<dbReference type="Pfam" id="PF01232">
    <property type="entry name" value="Mannitol_dh"/>
    <property type="match status" value="1"/>
</dbReference>
<evidence type="ECO:0000259" key="3">
    <source>
        <dbReference type="Pfam" id="PF01232"/>
    </source>
</evidence>
<keyword evidence="2" id="KW-0520">NAD</keyword>
<dbReference type="SUPFAM" id="SSF51735">
    <property type="entry name" value="NAD(P)-binding Rossmann-fold domains"/>
    <property type="match status" value="1"/>
</dbReference>
<dbReference type="Proteomes" id="UP000516349">
    <property type="component" value="Chromosome"/>
</dbReference>
<proteinExistence type="predicted"/>
<dbReference type="RefSeq" id="WP_203414680.1">
    <property type="nucleotide sequence ID" value="NZ_CP060244.1"/>
</dbReference>
<dbReference type="GO" id="GO:0016616">
    <property type="term" value="F:oxidoreductase activity, acting on the CH-OH group of donors, NAD or NADP as acceptor"/>
    <property type="evidence" value="ECO:0007669"/>
    <property type="project" value="TreeGrafter"/>
</dbReference>
<evidence type="ECO:0000256" key="1">
    <source>
        <dbReference type="ARBA" id="ARBA00023002"/>
    </source>
</evidence>
<dbReference type="Gene3D" id="3.40.50.720">
    <property type="entry name" value="NAD(P)-binding Rossmann-like Domain"/>
    <property type="match status" value="1"/>
</dbReference>
<feature type="domain" description="Mannitol dehydrogenase N-terminal" evidence="3">
    <location>
        <begin position="28"/>
        <end position="280"/>
    </location>
</feature>
<evidence type="ECO:0000259" key="4">
    <source>
        <dbReference type="Pfam" id="PF08125"/>
    </source>
</evidence>
<accession>A0A7H1NRE4</accession>
<dbReference type="InterPro" id="IPR013118">
    <property type="entry name" value="Mannitol_DH_C"/>
</dbReference>
<dbReference type="GO" id="GO:0019594">
    <property type="term" value="P:mannitol metabolic process"/>
    <property type="evidence" value="ECO:0007669"/>
    <property type="project" value="InterPro"/>
</dbReference>
<dbReference type="InterPro" id="IPR000669">
    <property type="entry name" value="Mannitol_DH"/>
</dbReference>
<dbReference type="InterPro" id="IPR008927">
    <property type="entry name" value="6-PGluconate_DH-like_C_sf"/>
</dbReference>
<dbReference type="InterPro" id="IPR050988">
    <property type="entry name" value="Mannitol_DH/Oxidoreductase"/>
</dbReference>
<dbReference type="SUPFAM" id="SSF48179">
    <property type="entry name" value="6-phosphogluconate dehydrogenase C-terminal domain-like"/>
    <property type="match status" value="1"/>
</dbReference>
<dbReference type="Pfam" id="PF08125">
    <property type="entry name" value="Mannitol_dh_C"/>
    <property type="match status" value="1"/>
</dbReference>
<dbReference type="InterPro" id="IPR036291">
    <property type="entry name" value="NAD(P)-bd_dom_sf"/>
</dbReference>
<organism evidence="5 6">
    <name type="scientific">Entomobacter blattae</name>
    <dbReference type="NCBI Taxonomy" id="2762277"/>
    <lineage>
        <taxon>Bacteria</taxon>
        <taxon>Pseudomonadati</taxon>
        <taxon>Pseudomonadota</taxon>
        <taxon>Alphaproteobacteria</taxon>
        <taxon>Acetobacterales</taxon>
        <taxon>Acetobacteraceae</taxon>
        <taxon>Entomobacter</taxon>
    </lineage>
</organism>
<keyword evidence="6" id="KW-1185">Reference proteome</keyword>
<gene>
    <name evidence="5" type="primary">por</name>
    <name evidence="5" type="ORF">JGUZn3_11270</name>
</gene>
<dbReference type="PANTHER" id="PTHR43362">
    <property type="entry name" value="MANNITOL DEHYDROGENASE DSF1-RELATED"/>
    <property type="match status" value="1"/>
</dbReference>
<feature type="domain" description="Mannitol dehydrogenase C-terminal" evidence="4">
    <location>
        <begin position="288"/>
        <end position="435"/>
    </location>
</feature>
<dbReference type="InterPro" id="IPR013328">
    <property type="entry name" value="6PGD_dom2"/>
</dbReference>
<name>A0A7H1NRE4_9PROT</name>
<sequence>MQLNNASLHSLPPQVHFAGYDRKKLQAGIVHFGVGNFFRAHEAFYINQCLSLPGQEGWGIVGVGLSGGEHSEKKARDFKKQDGLYTLTEAAPNGEQNIEVIGALVDYLLAPANPQAVLDILADPKTRIVSMTLTEGGYFIDHEGNFTLNVPQIQADLAHPSTPQTAFGYIVESCARRRKAGIGPYTVLSCDNQRHNGDVAKTAVLSFARARDPELAAWIEEHVTFPNSMVDRITPSISKETAAALNKASGVDDLRPLLAEDFTQWVMEDRFCTGRPAFEKVGVQFTDDVSPYEYVKQRMLNASHGLVAYAGVLMGYDTIDEAMQDKLIARIMDDFLDQDVIPFITPPQGMDLVAYKNTLIERYTNPAIKDQLLRIASDATSKIKVFWTDTVKSLLKEKGDMARVNFALACYLEMLGEKDCHGKSFQVHEPTLSEEDFKNARSSNLEDGLSLPAFDGWRQEWDKPHQQELIEVRKRLRTQGVKAAFPV</sequence>
<dbReference type="InterPro" id="IPR013131">
    <property type="entry name" value="Mannitol_DH_N"/>
</dbReference>
<evidence type="ECO:0000256" key="2">
    <source>
        <dbReference type="ARBA" id="ARBA00023027"/>
    </source>
</evidence>
<keyword evidence="1 5" id="KW-0560">Oxidoreductase</keyword>
<dbReference type="EMBL" id="CP060244">
    <property type="protein sequence ID" value="QNT78354.1"/>
    <property type="molecule type" value="Genomic_DNA"/>
</dbReference>
<dbReference type="PANTHER" id="PTHR43362:SF1">
    <property type="entry name" value="MANNITOL DEHYDROGENASE 2-RELATED"/>
    <property type="match status" value="1"/>
</dbReference>
<dbReference type="PRINTS" id="PR00084">
    <property type="entry name" value="MTLDHDRGNASE"/>
</dbReference>
<dbReference type="InterPro" id="IPR023027">
    <property type="entry name" value="Mannitol_DH_CS"/>
</dbReference>